<evidence type="ECO:0000256" key="3">
    <source>
        <dbReference type="ARBA" id="ARBA00012438"/>
    </source>
</evidence>
<name>A0A1V4ST03_9CLOT</name>
<comment type="catalytic activity">
    <reaction evidence="1">
        <text>ATP + protein L-histidine = ADP + protein N-phospho-L-histidine.</text>
        <dbReference type="EC" id="2.7.13.3"/>
    </reaction>
</comment>
<evidence type="ECO:0000256" key="4">
    <source>
        <dbReference type="ARBA" id="ARBA00022679"/>
    </source>
</evidence>
<feature type="domain" description="Histidine kinase" evidence="8">
    <location>
        <begin position="238"/>
        <end position="445"/>
    </location>
</feature>
<keyword evidence="7" id="KW-1133">Transmembrane helix</keyword>
<dbReference type="Gene3D" id="6.10.340.10">
    <property type="match status" value="1"/>
</dbReference>
<reference evidence="9 10" key="1">
    <citation type="submission" date="2016-02" db="EMBL/GenBank/DDBJ databases">
        <title>Genome sequence of Clostridium thermobutyricum DSM 4928.</title>
        <authorList>
            <person name="Poehlein A."/>
            <person name="Daniel R."/>
        </authorList>
    </citation>
    <scope>NUCLEOTIDE SEQUENCE [LARGE SCALE GENOMIC DNA]</scope>
    <source>
        <strain evidence="9 10">DSM 4928</strain>
    </source>
</reference>
<evidence type="ECO:0000256" key="1">
    <source>
        <dbReference type="ARBA" id="ARBA00000085"/>
    </source>
</evidence>
<evidence type="ECO:0000256" key="7">
    <source>
        <dbReference type="SAM" id="Phobius"/>
    </source>
</evidence>
<keyword evidence="7" id="KW-0812">Transmembrane</keyword>
<dbReference type="InterPro" id="IPR036097">
    <property type="entry name" value="HisK_dim/P_sf"/>
</dbReference>
<dbReference type="EC" id="2.7.13.3" evidence="3"/>
<evidence type="ECO:0000256" key="6">
    <source>
        <dbReference type="ARBA" id="ARBA00023012"/>
    </source>
</evidence>
<gene>
    <name evidence="9" type="primary">glrK</name>
    <name evidence="9" type="ORF">CLTHE_22200</name>
</gene>
<keyword evidence="6" id="KW-0902">Two-component regulatory system</keyword>
<feature type="transmembrane region" description="Helical" evidence="7">
    <location>
        <begin position="148"/>
        <end position="168"/>
    </location>
</feature>
<evidence type="ECO:0000256" key="2">
    <source>
        <dbReference type="ARBA" id="ARBA00004370"/>
    </source>
</evidence>
<dbReference type="SMART" id="SM00388">
    <property type="entry name" value="HisKA"/>
    <property type="match status" value="1"/>
</dbReference>
<keyword evidence="4 9" id="KW-0808">Transferase</keyword>
<sequence>MRIGMRAKIFFFTVIISLIFILFARLALIEIIPNKYRESKEEVIHNKIAFIINSVQENSDNKKDEIITNIKKLKETVDFIEDIQILKNEDLDLSSFSFKSYGSYNIGYYNGNKFEKNQIIYSLNQIDMIIKIITNEISEEELKASMVLAFKLVSIFLFIFACIFSILISKLITNKANNINKLSRKMLEGDFDTILSKDIITDEFDDLVETINELTKEFGRNFRDLEREKLYKKQLMLSLSHEIKTPIGGLNGILEGMLDNIPPYTNRDKYIRECRKLSSRLGQIANEMLDVTKLDSVPTGREEVCVRIMVEEIVEGLSSIALSKGVEVIIDLDYRISIFTDERIFKRGITNIIENTIKYSNSNSNVMITSNGFKIDFYNECDSLTKEDLDFVFNPLYRGSNRKDVNGRGIGLYIVKECFIALNIPHKIENYKNGVLFRIDLKGEEKWD</sequence>
<accession>A0A1V4ST03</accession>
<dbReference type="GO" id="GO:0016036">
    <property type="term" value="P:cellular response to phosphate starvation"/>
    <property type="evidence" value="ECO:0007669"/>
    <property type="project" value="TreeGrafter"/>
</dbReference>
<dbReference type="PANTHER" id="PTHR45453">
    <property type="entry name" value="PHOSPHATE REGULON SENSOR PROTEIN PHOR"/>
    <property type="match status" value="1"/>
</dbReference>
<dbReference type="InterPro" id="IPR003594">
    <property type="entry name" value="HATPase_dom"/>
</dbReference>
<dbReference type="InterPro" id="IPR003661">
    <property type="entry name" value="HisK_dim/P_dom"/>
</dbReference>
<dbReference type="Gene3D" id="1.10.287.130">
    <property type="match status" value="1"/>
</dbReference>
<proteinExistence type="predicted"/>
<organism evidence="9 10">
    <name type="scientific">Clostridium thermobutyricum DSM 4928</name>
    <dbReference type="NCBI Taxonomy" id="1121339"/>
    <lineage>
        <taxon>Bacteria</taxon>
        <taxon>Bacillati</taxon>
        <taxon>Bacillota</taxon>
        <taxon>Clostridia</taxon>
        <taxon>Eubacteriales</taxon>
        <taxon>Clostridiaceae</taxon>
        <taxon>Clostridium</taxon>
    </lineage>
</organism>
<dbReference type="InterPro" id="IPR050351">
    <property type="entry name" value="BphY/WalK/GraS-like"/>
</dbReference>
<protein>
    <recommendedName>
        <fullName evidence="3">histidine kinase</fullName>
        <ecNumber evidence="3">2.7.13.3</ecNumber>
    </recommendedName>
</protein>
<dbReference type="SMART" id="SM00387">
    <property type="entry name" value="HATPase_c"/>
    <property type="match status" value="1"/>
</dbReference>
<dbReference type="PANTHER" id="PTHR45453:SF3">
    <property type="entry name" value="HISTIDINE KINASE"/>
    <property type="match status" value="1"/>
</dbReference>
<dbReference type="CDD" id="cd00082">
    <property type="entry name" value="HisKA"/>
    <property type="match status" value="1"/>
</dbReference>
<dbReference type="GO" id="GO:0000155">
    <property type="term" value="F:phosphorelay sensor kinase activity"/>
    <property type="evidence" value="ECO:0007669"/>
    <property type="project" value="InterPro"/>
</dbReference>
<keyword evidence="7" id="KW-0472">Membrane</keyword>
<keyword evidence="5 9" id="KW-0418">Kinase</keyword>
<dbReference type="SUPFAM" id="SSF55874">
    <property type="entry name" value="ATPase domain of HSP90 chaperone/DNA topoisomerase II/histidine kinase"/>
    <property type="match status" value="1"/>
</dbReference>
<evidence type="ECO:0000259" key="8">
    <source>
        <dbReference type="PROSITE" id="PS50109"/>
    </source>
</evidence>
<evidence type="ECO:0000313" key="10">
    <source>
        <dbReference type="Proteomes" id="UP000191448"/>
    </source>
</evidence>
<comment type="caution">
    <text evidence="9">The sequence shown here is derived from an EMBL/GenBank/DDBJ whole genome shotgun (WGS) entry which is preliminary data.</text>
</comment>
<dbReference type="GO" id="GO:0004721">
    <property type="term" value="F:phosphoprotein phosphatase activity"/>
    <property type="evidence" value="ECO:0007669"/>
    <property type="project" value="TreeGrafter"/>
</dbReference>
<evidence type="ECO:0000313" key="9">
    <source>
        <dbReference type="EMBL" id="OPX46982.1"/>
    </source>
</evidence>
<evidence type="ECO:0000256" key="5">
    <source>
        <dbReference type="ARBA" id="ARBA00022777"/>
    </source>
</evidence>
<dbReference type="Gene3D" id="3.30.565.10">
    <property type="entry name" value="Histidine kinase-like ATPase, C-terminal domain"/>
    <property type="match status" value="1"/>
</dbReference>
<dbReference type="SUPFAM" id="SSF47384">
    <property type="entry name" value="Homodimeric domain of signal transducing histidine kinase"/>
    <property type="match status" value="1"/>
</dbReference>
<dbReference type="InterPro" id="IPR036890">
    <property type="entry name" value="HATPase_C_sf"/>
</dbReference>
<feature type="transmembrane region" description="Helical" evidence="7">
    <location>
        <begin position="9"/>
        <end position="32"/>
    </location>
</feature>
<dbReference type="InterPro" id="IPR005467">
    <property type="entry name" value="His_kinase_dom"/>
</dbReference>
<comment type="subcellular location">
    <subcellularLocation>
        <location evidence="2">Membrane</location>
    </subcellularLocation>
</comment>
<dbReference type="AlphaFoldDB" id="A0A1V4ST03"/>
<dbReference type="GO" id="GO:0005886">
    <property type="term" value="C:plasma membrane"/>
    <property type="evidence" value="ECO:0007669"/>
    <property type="project" value="TreeGrafter"/>
</dbReference>
<dbReference type="Pfam" id="PF02518">
    <property type="entry name" value="HATPase_c"/>
    <property type="match status" value="1"/>
</dbReference>
<dbReference type="Pfam" id="PF00512">
    <property type="entry name" value="HisKA"/>
    <property type="match status" value="1"/>
</dbReference>
<dbReference type="OrthoDB" id="9762826at2"/>
<dbReference type="RefSeq" id="WP_080023482.1">
    <property type="nucleotide sequence ID" value="NZ_LTAY01000059.1"/>
</dbReference>
<dbReference type="Proteomes" id="UP000191448">
    <property type="component" value="Unassembled WGS sequence"/>
</dbReference>
<dbReference type="PROSITE" id="PS50109">
    <property type="entry name" value="HIS_KIN"/>
    <property type="match status" value="1"/>
</dbReference>
<dbReference type="EMBL" id="LTAY01000059">
    <property type="protein sequence ID" value="OPX46982.1"/>
    <property type="molecule type" value="Genomic_DNA"/>
</dbReference>